<evidence type="ECO:0000313" key="1">
    <source>
        <dbReference type="EMBL" id="MBB4632383.1"/>
    </source>
</evidence>
<comment type="caution">
    <text evidence="1">The sequence shown here is derived from an EMBL/GenBank/DDBJ whole genome shotgun (WGS) entry which is preliminary data.</text>
</comment>
<reference evidence="1 2" key="1">
    <citation type="submission" date="2020-08" db="EMBL/GenBank/DDBJ databases">
        <title>Genomic Encyclopedia of Type Strains, Phase IV (KMG-IV): sequencing the most valuable type-strain genomes for metagenomic binning, comparative biology and taxonomic classification.</title>
        <authorList>
            <person name="Goeker M."/>
        </authorList>
    </citation>
    <scope>NUCLEOTIDE SEQUENCE [LARGE SCALE GENOMIC DNA]</scope>
    <source>
        <strain evidence="1 2">DSM 17328</strain>
    </source>
</reference>
<sequence>MSAKSCPNTAAFGDRDGILAHAIAEHIEALREEWGAGPLCGDIDSILAEYDTVAIEIARNSAYNRMLVALFFSVNPIASALASIRSLPAERIERWLAQAPPRSLLPTLDRDRAVDRYVNSELSTYRYWASGRIPLPDLADELRINFLSALLEITAGPTRTDIARRHALLCGQMIARH</sequence>
<dbReference type="Proteomes" id="UP000566324">
    <property type="component" value="Unassembled WGS sequence"/>
</dbReference>
<gene>
    <name evidence="1" type="ORF">GGQ98_002008</name>
</gene>
<dbReference type="AlphaFoldDB" id="A0A7W7B1N2"/>
<name>A0A7W7B1N2_9SPHN</name>
<evidence type="ECO:0000313" key="2">
    <source>
        <dbReference type="Proteomes" id="UP000566324"/>
    </source>
</evidence>
<proteinExistence type="predicted"/>
<dbReference type="EMBL" id="JACHNZ010000021">
    <property type="protein sequence ID" value="MBB4632383.1"/>
    <property type="molecule type" value="Genomic_DNA"/>
</dbReference>
<accession>A0A7W7B1N2</accession>
<organism evidence="1 2">
    <name type="scientific">Sphingosinicella soli</name>
    <dbReference type="NCBI Taxonomy" id="333708"/>
    <lineage>
        <taxon>Bacteria</taxon>
        <taxon>Pseudomonadati</taxon>
        <taxon>Pseudomonadota</taxon>
        <taxon>Alphaproteobacteria</taxon>
        <taxon>Sphingomonadales</taxon>
        <taxon>Sphingosinicellaceae</taxon>
        <taxon>Sphingosinicella</taxon>
    </lineage>
</organism>
<protein>
    <submittedName>
        <fullName evidence="1">AcrR family transcriptional regulator</fullName>
    </submittedName>
</protein>
<keyword evidence="2" id="KW-1185">Reference proteome</keyword>